<sequence length="205" mass="24059">MAKGRRFNPALDKDGRWFPQIGLTQKTPESSTSAMLKEPHRPHSSWQVEGKLPPIYKAREKVSPERQPGAPVPVALHGRQPPWHFWPGLGRRKISPEKRQHVSRNFNLWACDYVPSCLDGFSNNQISYVYQEVVVVPIFRRFPRRYNEIWNSFKFIPQRSYTEFLKKNPKVRFAIDRKKVIDEFCNIGIALNILKVHIFWFSPTS</sequence>
<dbReference type="PANTHER" id="PTHR35440">
    <property type="entry name" value="TESTIS-EXPRESSED PROTEIN 36"/>
    <property type="match status" value="1"/>
</dbReference>
<feature type="domain" description="Domain of unknown function with conserved HDNR motif" evidence="2">
    <location>
        <begin position="1"/>
        <end position="174"/>
    </location>
</feature>
<dbReference type="GeneTree" id="ENSGT00390000012491"/>
<reference evidence="3" key="1">
    <citation type="submission" date="2019-03" db="UniProtKB">
        <authorList>
            <consortium name="Ensembl"/>
        </authorList>
    </citation>
    <scope>IDENTIFICATION</scope>
</reference>
<accession>A0A452TG50</accession>
<dbReference type="InterPro" id="IPR029369">
    <property type="entry name" value="HDNR"/>
</dbReference>
<name>A0A452TG50_URSMA</name>
<feature type="region of interest" description="Disordered" evidence="1">
    <location>
        <begin position="23"/>
        <end position="46"/>
    </location>
</feature>
<dbReference type="Pfam" id="PF15115">
    <property type="entry name" value="HDNR"/>
    <property type="match status" value="1"/>
</dbReference>
<dbReference type="PANTHER" id="PTHR35440:SF1">
    <property type="entry name" value="TESTIS-EXPRESSED PROTEIN 36"/>
    <property type="match status" value="1"/>
</dbReference>
<dbReference type="AlphaFoldDB" id="A0A452TG50"/>
<organism evidence="3">
    <name type="scientific">Ursus maritimus</name>
    <name type="common">Polar bear</name>
    <name type="synonym">Thalarctos maritimus</name>
    <dbReference type="NCBI Taxonomy" id="29073"/>
    <lineage>
        <taxon>Eukaryota</taxon>
        <taxon>Metazoa</taxon>
        <taxon>Chordata</taxon>
        <taxon>Craniata</taxon>
        <taxon>Vertebrata</taxon>
        <taxon>Euteleostomi</taxon>
        <taxon>Mammalia</taxon>
        <taxon>Eutheria</taxon>
        <taxon>Laurasiatheria</taxon>
        <taxon>Carnivora</taxon>
        <taxon>Caniformia</taxon>
        <taxon>Ursidae</taxon>
        <taxon>Ursus</taxon>
    </lineage>
</organism>
<evidence type="ECO:0000256" key="1">
    <source>
        <dbReference type="SAM" id="MobiDB-lite"/>
    </source>
</evidence>
<evidence type="ECO:0000259" key="2">
    <source>
        <dbReference type="Pfam" id="PF15115"/>
    </source>
</evidence>
<feature type="compositionally biased region" description="Polar residues" evidence="1">
    <location>
        <begin position="23"/>
        <end position="34"/>
    </location>
</feature>
<proteinExistence type="predicted"/>
<protein>
    <submittedName>
        <fullName evidence="3">Testis expressed 36</fullName>
    </submittedName>
</protein>
<evidence type="ECO:0000313" key="3">
    <source>
        <dbReference type="Ensembl" id="ENSUMAP00000006975"/>
    </source>
</evidence>
<dbReference type="Ensembl" id="ENSUMAT00000008376.1">
    <property type="protein sequence ID" value="ENSUMAP00000006975.1"/>
    <property type="gene ID" value="ENSUMAG00000005429.1"/>
</dbReference>
<gene>
    <name evidence="3" type="primary">TEX36</name>
</gene>